<proteinExistence type="predicted"/>
<accession>A0A3M7LE67</accession>
<evidence type="ECO:0000313" key="1">
    <source>
        <dbReference type="EMBL" id="RMZ60837.1"/>
    </source>
</evidence>
<evidence type="ECO:0008006" key="3">
    <source>
        <dbReference type="Google" id="ProtNLM"/>
    </source>
</evidence>
<dbReference type="Proteomes" id="UP000267524">
    <property type="component" value="Unassembled WGS sequence"/>
</dbReference>
<sequence>MKKKLFSAVQRYLLATLVLLTISCRKEDEQINTTNPTQLTNYDYSIQWTGYRSNDLNSPSAGTIGLKELNIKNGGKIVEALKDASFKLDLESFTSYDSAPTRDSNVKSTLFNSLMNIEGIIKQFDTNTKKATIELTIGGVKKDIVFDYITESSDEKISIGGYIDLIEQFNATTAMNALKAVCPHAMPPKIRLFVKVWPKGQDAPKKYADNFDYELKWTGYRDNPSAPTEKLAVSGTLRLNKFIVQSSDTNLVGALNDAYFEIDKKSLTSQSPGGQNPGRDNNIITYLLEAGEIGGLNIGGSFGQFNTQNNTVSISIFVGARRVSKTFTYEMTNNEIKITGSIDLKDDFGVPNALMSLQNNSPHNVTYSDVDLNIRVWKK</sequence>
<organism evidence="1 2">
    <name type="scientific">Chryseobacterium nematophagum</name>
    <dbReference type="NCBI Taxonomy" id="2305228"/>
    <lineage>
        <taxon>Bacteria</taxon>
        <taxon>Pseudomonadati</taxon>
        <taxon>Bacteroidota</taxon>
        <taxon>Flavobacteriia</taxon>
        <taxon>Flavobacteriales</taxon>
        <taxon>Weeksellaceae</taxon>
        <taxon>Chryseobacterium group</taxon>
        <taxon>Chryseobacterium</taxon>
    </lineage>
</organism>
<gene>
    <name evidence="1" type="ORF">D1632_02340</name>
</gene>
<protein>
    <recommendedName>
        <fullName evidence="3">Lipid/polyisoprenoid-binding YceI-like domain-containing protein</fullName>
    </recommendedName>
</protein>
<evidence type="ECO:0000313" key="2">
    <source>
        <dbReference type="Proteomes" id="UP000267524"/>
    </source>
</evidence>
<dbReference type="EMBL" id="QWIV01000005">
    <property type="protein sequence ID" value="RMZ60837.1"/>
    <property type="molecule type" value="Genomic_DNA"/>
</dbReference>
<keyword evidence="2" id="KW-1185">Reference proteome</keyword>
<name>A0A3M7LE67_9FLAO</name>
<reference evidence="1 2" key="1">
    <citation type="submission" date="2018-08" db="EMBL/GenBank/DDBJ databases">
        <title>Chryseobacterium nematophagum: a novel matrix digesting pathogen of nematodes.</title>
        <authorList>
            <person name="Page A."/>
            <person name="Roberts M."/>
            <person name="Felix M.-A."/>
            <person name="Weir W."/>
        </authorList>
    </citation>
    <scope>NUCLEOTIDE SEQUENCE [LARGE SCALE GENOMIC DNA]</scope>
    <source>
        <strain evidence="1 2">JUb275</strain>
    </source>
</reference>
<dbReference type="AlphaFoldDB" id="A0A3M7LE67"/>
<dbReference type="PROSITE" id="PS51257">
    <property type="entry name" value="PROKAR_LIPOPROTEIN"/>
    <property type="match status" value="1"/>
</dbReference>
<dbReference type="RefSeq" id="WP_122545644.1">
    <property type="nucleotide sequence ID" value="NZ_QWIV01000005.1"/>
</dbReference>
<comment type="caution">
    <text evidence="1">The sequence shown here is derived from an EMBL/GenBank/DDBJ whole genome shotgun (WGS) entry which is preliminary data.</text>
</comment>